<dbReference type="InterPro" id="IPR015655">
    <property type="entry name" value="PP2C"/>
</dbReference>
<dbReference type="CDD" id="cd00143">
    <property type="entry name" value="PP2Cc"/>
    <property type="match status" value="1"/>
</dbReference>
<feature type="region of interest" description="Disordered" evidence="1">
    <location>
        <begin position="56"/>
        <end position="82"/>
    </location>
</feature>
<accession>A0A6A6TV79</accession>
<proteinExistence type="predicted"/>
<dbReference type="Gene3D" id="3.60.40.10">
    <property type="entry name" value="PPM-type phosphatase domain"/>
    <property type="match status" value="1"/>
</dbReference>
<dbReference type="SUPFAM" id="SSF81606">
    <property type="entry name" value="PP2C-like"/>
    <property type="match status" value="1"/>
</dbReference>
<name>A0A6A6TV79_9PLEO</name>
<dbReference type="EMBL" id="MU004289">
    <property type="protein sequence ID" value="KAF2662524.1"/>
    <property type="molecule type" value="Genomic_DNA"/>
</dbReference>
<keyword evidence="4" id="KW-1185">Reference proteome</keyword>
<gene>
    <name evidence="3" type="ORF">K491DRAFT_764267</name>
</gene>
<dbReference type="PANTHER" id="PTHR13832">
    <property type="entry name" value="PROTEIN PHOSPHATASE 2C"/>
    <property type="match status" value="1"/>
</dbReference>
<dbReference type="Pfam" id="PF00481">
    <property type="entry name" value="PP2C"/>
    <property type="match status" value="1"/>
</dbReference>
<organism evidence="3 4">
    <name type="scientific">Lophiostoma macrostomum CBS 122681</name>
    <dbReference type="NCBI Taxonomy" id="1314788"/>
    <lineage>
        <taxon>Eukaryota</taxon>
        <taxon>Fungi</taxon>
        <taxon>Dikarya</taxon>
        <taxon>Ascomycota</taxon>
        <taxon>Pezizomycotina</taxon>
        <taxon>Dothideomycetes</taxon>
        <taxon>Pleosporomycetidae</taxon>
        <taxon>Pleosporales</taxon>
        <taxon>Lophiostomataceae</taxon>
        <taxon>Lophiostoma</taxon>
    </lineage>
</organism>
<protein>
    <submittedName>
        <fullName evidence="3">Protein serine/threonine phosphatase 2C</fullName>
    </submittedName>
</protein>
<evidence type="ECO:0000256" key="1">
    <source>
        <dbReference type="SAM" id="MobiDB-lite"/>
    </source>
</evidence>
<dbReference type="InterPro" id="IPR001932">
    <property type="entry name" value="PPM-type_phosphatase-like_dom"/>
</dbReference>
<sequence>MIRGWRAVGRQFASAGCRDRTLGPSLPGLTARTHTTPFSGLSRRRVESRVLRKAQSAPSGLHIREHISGGRHHASPPPQPRILQSRFPTKTFVAVVIISALVYYSGKVEISFDEPLHVRVNQHALPGGPSVLQCFSDVQQINEAMSLASTYRRPPYEMLEGIYDRFEEMVGGWMMEENEAQELDMPVTHGCRFGSNNPTEDSFSLGSSPGPGGQQWKYWGVYDGHAGHQTSLHLQWCLIPYVSRALSALSNNQKSSVTSTIMQTFVQLDNEIMTQAKTAGHWSPTASPNAMLALNPAFAGSCALLSAYDPETSKLSVACVGDSRAVLGRWDPASQTYICKPLSVDQTGFNASEKARILAEHPDEPDILDDKSGRLLGLAVTRAFGDHRLKWDNEFIKQLQYKFWGHAPRPQSKTPPYLTAEPVVTETDVQAIPSGQQSSSTRSDFMIMASDGLWDRISSEHAVECVQRWLEAKERGKGSVRADPQLQTYDSLAAVADRPDPSVTYDVEAGKEANWKATPEFFAIEDENAAVCLARNAMGGTRRSLAVTIWAASGTPQSRDLVDGK</sequence>
<evidence type="ECO:0000313" key="3">
    <source>
        <dbReference type="EMBL" id="KAF2662524.1"/>
    </source>
</evidence>
<dbReference type="OrthoDB" id="420076at2759"/>
<reference evidence="3" key="1">
    <citation type="journal article" date="2020" name="Stud. Mycol.">
        <title>101 Dothideomycetes genomes: a test case for predicting lifestyles and emergence of pathogens.</title>
        <authorList>
            <person name="Haridas S."/>
            <person name="Albert R."/>
            <person name="Binder M."/>
            <person name="Bloem J."/>
            <person name="Labutti K."/>
            <person name="Salamov A."/>
            <person name="Andreopoulos B."/>
            <person name="Baker S."/>
            <person name="Barry K."/>
            <person name="Bills G."/>
            <person name="Bluhm B."/>
            <person name="Cannon C."/>
            <person name="Castanera R."/>
            <person name="Culley D."/>
            <person name="Daum C."/>
            <person name="Ezra D."/>
            <person name="Gonzalez J."/>
            <person name="Henrissat B."/>
            <person name="Kuo A."/>
            <person name="Liang C."/>
            <person name="Lipzen A."/>
            <person name="Lutzoni F."/>
            <person name="Magnuson J."/>
            <person name="Mondo S."/>
            <person name="Nolan M."/>
            <person name="Ohm R."/>
            <person name="Pangilinan J."/>
            <person name="Park H.-J."/>
            <person name="Ramirez L."/>
            <person name="Alfaro M."/>
            <person name="Sun H."/>
            <person name="Tritt A."/>
            <person name="Yoshinaga Y."/>
            <person name="Zwiers L.-H."/>
            <person name="Turgeon B."/>
            <person name="Goodwin S."/>
            <person name="Spatafora J."/>
            <person name="Crous P."/>
            <person name="Grigoriev I."/>
        </authorList>
    </citation>
    <scope>NUCLEOTIDE SEQUENCE</scope>
    <source>
        <strain evidence="3">CBS 122681</strain>
    </source>
</reference>
<dbReference type="GO" id="GO:0005739">
    <property type="term" value="C:mitochondrion"/>
    <property type="evidence" value="ECO:0007669"/>
    <property type="project" value="TreeGrafter"/>
</dbReference>
<dbReference type="SMART" id="SM00332">
    <property type="entry name" value="PP2Cc"/>
    <property type="match status" value="1"/>
</dbReference>
<dbReference type="GO" id="GO:0004741">
    <property type="term" value="F:[pyruvate dehydrogenase (acetyl-transferring)]-phosphatase activity"/>
    <property type="evidence" value="ECO:0007669"/>
    <property type="project" value="TreeGrafter"/>
</dbReference>
<dbReference type="Proteomes" id="UP000799324">
    <property type="component" value="Unassembled WGS sequence"/>
</dbReference>
<evidence type="ECO:0000313" key="4">
    <source>
        <dbReference type="Proteomes" id="UP000799324"/>
    </source>
</evidence>
<dbReference type="PANTHER" id="PTHR13832:SF792">
    <property type="entry name" value="GM14286P"/>
    <property type="match status" value="1"/>
</dbReference>
<dbReference type="PROSITE" id="PS51746">
    <property type="entry name" value="PPM_2"/>
    <property type="match status" value="1"/>
</dbReference>
<dbReference type="InterPro" id="IPR036457">
    <property type="entry name" value="PPM-type-like_dom_sf"/>
</dbReference>
<dbReference type="AlphaFoldDB" id="A0A6A6TV79"/>
<feature type="domain" description="PPM-type phosphatase" evidence="2">
    <location>
        <begin position="184"/>
        <end position="565"/>
    </location>
</feature>
<evidence type="ECO:0000259" key="2">
    <source>
        <dbReference type="PROSITE" id="PS51746"/>
    </source>
</evidence>